<accession>A0AAX0S883</accession>
<name>A0AAX0S883_9BACI</name>
<dbReference type="KEGG" id="pbut:DTO10_24540"/>
<dbReference type="InterPro" id="IPR002591">
    <property type="entry name" value="Phosphodiest/P_Trfase"/>
</dbReference>
<proteinExistence type="predicted"/>
<organism evidence="2 3">
    <name type="scientific">Peribacillus butanolivorans</name>
    <dbReference type="NCBI Taxonomy" id="421767"/>
    <lineage>
        <taxon>Bacteria</taxon>
        <taxon>Bacillati</taxon>
        <taxon>Bacillota</taxon>
        <taxon>Bacilli</taxon>
        <taxon>Bacillales</taxon>
        <taxon>Bacillaceae</taxon>
        <taxon>Peribacillus</taxon>
    </lineage>
</organism>
<dbReference type="PROSITE" id="PS51257">
    <property type="entry name" value="PROKAR_LIPOPROTEIN"/>
    <property type="match status" value="1"/>
</dbReference>
<dbReference type="Proteomes" id="UP000260457">
    <property type="component" value="Chromosome"/>
</dbReference>
<dbReference type="Pfam" id="PF01663">
    <property type="entry name" value="Phosphodiest"/>
    <property type="match status" value="1"/>
</dbReference>
<reference evidence="2 3" key="1">
    <citation type="submission" date="2017-09" db="EMBL/GenBank/DDBJ databases">
        <title>Large-scale bioinformatics analysis of Bacillus genomes uncovers conserved roles of natural products in bacterial physiology.</title>
        <authorList>
            <consortium name="Agbiome Team Llc"/>
            <person name="Bleich R.M."/>
            <person name="Kirk G.J."/>
            <person name="Santa Maria K.C."/>
            <person name="Allen S.E."/>
            <person name="Farag S."/>
            <person name="Shank E.A."/>
            <person name="Bowers A."/>
        </authorList>
    </citation>
    <scope>NUCLEOTIDE SEQUENCE [LARGE SCALE GENOMIC DNA]</scope>
    <source>
        <strain evidence="2 3">AFS003229</strain>
    </source>
</reference>
<evidence type="ECO:0000313" key="2">
    <source>
        <dbReference type="EMBL" id="PEJ37555.1"/>
    </source>
</evidence>
<evidence type="ECO:0000313" key="4">
    <source>
        <dbReference type="Proteomes" id="UP000260457"/>
    </source>
</evidence>
<dbReference type="GO" id="GO:0016787">
    <property type="term" value="F:hydrolase activity"/>
    <property type="evidence" value="ECO:0007669"/>
    <property type="project" value="UniProtKB-ARBA"/>
</dbReference>
<dbReference type="PANTHER" id="PTHR10151:SF120">
    <property type="entry name" value="BIS(5'-ADENOSYL)-TRIPHOSPHATASE"/>
    <property type="match status" value="1"/>
</dbReference>
<gene>
    <name evidence="2" type="ORF">CN689_01275</name>
    <name evidence="1" type="ORF">DTO10_24540</name>
</gene>
<dbReference type="PANTHER" id="PTHR10151">
    <property type="entry name" value="ECTONUCLEOTIDE PYROPHOSPHATASE/PHOSPHODIESTERASE"/>
    <property type="match status" value="1"/>
</dbReference>
<dbReference type="InterPro" id="IPR017850">
    <property type="entry name" value="Alkaline_phosphatase_core_sf"/>
</dbReference>
<dbReference type="Gene3D" id="3.40.720.10">
    <property type="entry name" value="Alkaline Phosphatase, subunit A"/>
    <property type="match status" value="1"/>
</dbReference>
<dbReference type="Proteomes" id="UP000220106">
    <property type="component" value="Unassembled WGS sequence"/>
</dbReference>
<keyword evidence="4" id="KW-1185">Reference proteome</keyword>
<evidence type="ECO:0000313" key="1">
    <source>
        <dbReference type="EMBL" id="AXN41238.1"/>
    </source>
</evidence>
<dbReference type="SUPFAM" id="SSF53649">
    <property type="entry name" value="Alkaline phosphatase-like"/>
    <property type="match status" value="1"/>
</dbReference>
<evidence type="ECO:0000313" key="3">
    <source>
        <dbReference type="Proteomes" id="UP000220106"/>
    </source>
</evidence>
<dbReference type="EMBL" id="NUEQ01000004">
    <property type="protein sequence ID" value="PEJ37555.1"/>
    <property type="molecule type" value="Genomic_DNA"/>
</dbReference>
<dbReference type="AlphaFoldDB" id="A0AAX0S883"/>
<reference evidence="1 4" key="2">
    <citation type="submission" date="2018-07" db="EMBL/GenBank/DDBJ databases">
        <title>The molecular basis for the intramolecular migration of carboxyl group in the catabolism of para-hydroxybenzoate via gentisate.</title>
        <authorList>
            <person name="Zhao H."/>
            <person name="Xu Y."/>
            <person name="Lin S."/>
            <person name="Spain J.C."/>
            <person name="Zhou N.-Y."/>
        </authorList>
    </citation>
    <scope>NUCLEOTIDE SEQUENCE [LARGE SCALE GENOMIC DNA]</scope>
    <source>
        <strain evidence="1 4">PHB-7a</strain>
    </source>
</reference>
<sequence>MIYRLLILVFLSIIVITSCSHLGSKNERNSPIIMQTKDSTSPKVVLLVIDSLMDEPLQKAIQEDKAPALGFFLKQGQYSKGLVSSYPTMSVTIDSTLITGTNPDKHKIPGLVWFNEDEQRIISYGNGFFETLKYGFPQVAQNSLYQFNNVDLDSNVKTIHEELDNNGVQTASINALIYRGNYNHTLKTPKILAKTTPLPDQYQTNGPKILSFGDFIKLDPKNKHVVNRLGLNDAFSAQEFKYLLKKDLLPEFTIMYMPENDHSVHIKGPMTTKGIEKLDKHLQEILNVYPKWENALDNIIWIIIGDSKQSSIKKNKKEALIDLRKSLSNYHVVKLGETVRNNDEVVITANERMAYVYKINNGFSIKDIASKLQADSRIAWIAWKENEMIQVISGANKEVFQFKPGGPYKDVYDQTWYIKGNSAILDLDIKSNHHITYRNYPDGLSRLYGALHSHKGDFLIVDAKPGYEFIGESSPEHAGGAAHGSMHKDDSLTPMIVTGTDKSIEHLRIVDIKSWILDIFEGDIIRSN</sequence>
<protein>
    <submittedName>
        <fullName evidence="1">Alkaline phosphatase family protein</fullName>
    </submittedName>
    <submittedName>
        <fullName evidence="2">Phosphodiesterase</fullName>
    </submittedName>
</protein>
<dbReference type="RefSeq" id="WP_098174583.1">
    <property type="nucleotide sequence ID" value="NZ_CP030926.1"/>
</dbReference>
<dbReference type="EMBL" id="CP030926">
    <property type="protein sequence ID" value="AXN41238.1"/>
    <property type="molecule type" value="Genomic_DNA"/>
</dbReference>